<dbReference type="Gene3D" id="1.10.40.30">
    <property type="entry name" value="Fumarase/aspartase (C-terminal domain)"/>
    <property type="match status" value="1"/>
</dbReference>
<dbReference type="Gene3D" id="1.10.275.10">
    <property type="entry name" value="Fumarase/aspartase (N-terminal domain)"/>
    <property type="match status" value="1"/>
</dbReference>
<dbReference type="UniPathway" id="UPA00068">
    <property type="reaction ID" value="UER00114"/>
</dbReference>
<evidence type="ECO:0000256" key="5">
    <source>
        <dbReference type="ARBA" id="ARBA00023239"/>
    </source>
</evidence>
<dbReference type="AlphaFoldDB" id="A0A1U7J3D0"/>
<dbReference type="InterPro" id="IPR024083">
    <property type="entry name" value="Fumarase/histidase_N"/>
</dbReference>
<dbReference type="SUPFAM" id="SSF48557">
    <property type="entry name" value="L-aspartase-like"/>
    <property type="match status" value="1"/>
</dbReference>
<dbReference type="InterPro" id="IPR029419">
    <property type="entry name" value="Arg_succ_lyase_C"/>
</dbReference>
<evidence type="ECO:0000256" key="6">
    <source>
        <dbReference type="HAMAP-Rule" id="MF_00006"/>
    </source>
</evidence>
<keyword evidence="3 6" id="KW-0055">Arginine biosynthesis</keyword>
<dbReference type="OrthoDB" id="9769623at2"/>
<gene>
    <name evidence="6" type="primary">argH</name>
    <name evidence="9" type="ORF">NIES30_14855</name>
</gene>
<dbReference type="EC" id="4.3.2.1" evidence="2 6"/>
<evidence type="ECO:0000259" key="7">
    <source>
        <dbReference type="Pfam" id="PF00206"/>
    </source>
</evidence>
<dbReference type="FunFam" id="1.10.275.10:FF:000002">
    <property type="entry name" value="Argininosuccinate lyase"/>
    <property type="match status" value="1"/>
</dbReference>
<dbReference type="InterPro" id="IPR009049">
    <property type="entry name" value="Argininosuccinate_lyase"/>
</dbReference>
<dbReference type="Pfam" id="PF00206">
    <property type="entry name" value="Lyase_1"/>
    <property type="match status" value="1"/>
</dbReference>
<dbReference type="PANTHER" id="PTHR43814:SF1">
    <property type="entry name" value="ARGININOSUCCINATE LYASE"/>
    <property type="match status" value="1"/>
</dbReference>
<dbReference type="FunFam" id="1.20.200.10:FF:000015">
    <property type="entry name" value="argininosuccinate lyase isoform X2"/>
    <property type="match status" value="1"/>
</dbReference>
<organism evidence="9 10">
    <name type="scientific">Phormidium tenue NIES-30</name>
    <dbReference type="NCBI Taxonomy" id="549789"/>
    <lineage>
        <taxon>Bacteria</taxon>
        <taxon>Bacillati</taxon>
        <taxon>Cyanobacteriota</taxon>
        <taxon>Cyanophyceae</taxon>
        <taxon>Oscillatoriophycideae</taxon>
        <taxon>Oscillatoriales</taxon>
        <taxon>Oscillatoriaceae</taxon>
        <taxon>Phormidium</taxon>
    </lineage>
</organism>
<comment type="caution">
    <text evidence="9">The sequence shown here is derived from an EMBL/GenBank/DDBJ whole genome shotgun (WGS) entry which is preliminary data.</text>
</comment>
<evidence type="ECO:0000256" key="3">
    <source>
        <dbReference type="ARBA" id="ARBA00022571"/>
    </source>
</evidence>
<comment type="catalytic activity">
    <reaction evidence="6">
        <text>2-(N(omega)-L-arginino)succinate = fumarate + L-arginine</text>
        <dbReference type="Rhea" id="RHEA:24020"/>
        <dbReference type="ChEBI" id="CHEBI:29806"/>
        <dbReference type="ChEBI" id="CHEBI:32682"/>
        <dbReference type="ChEBI" id="CHEBI:57472"/>
        <dbReference type="EC" id="4.3.2.1"/>
    </reaction>
</comment>
<accession>A0A1U7J3D0</accession>
<dbReference type="FunFam" id="1.10.40.30:FF:000001">
    <property type="entry name" value="Argininosuccinate lyase"/>
    <property type="match status" value="1"/>
</dbReference>
<dbReference type="PRINTS" id="PR00149">
    <property type="entry name" value="FUMRATELYASE"/>
</dbReference>
<dbReference type="CDD" id="cd01359">
    <property type="entry name" value="Argininosuccinate_lyase"/>
    <property type="match status" value="1"/>
</dbReference>
<keyword evidence="5 6" id="KW-0456">Lyase</keyword>
<dbReference type="HAMAP" id="MF_00006">
    <property type="entry name" value="Arg_succ_lyase"/>
    <property type="match status" value="1"/>
</dbReference>
<comment type="subcellular location">
    <subcellularLocation>
        <location evidence="6">Cytoplasm</location>
    </subcellularLocation>
</comment>
<name>A0A1U7J3D0_9CYAN</name>
<dbReference type="InterPro" id="IPR022761">
    <property type="entry name" value="Fumarate_lyase_N"/>
</dbReference>
<evidence type="ECO:0000256" key="1">
    <source>
        <dbReference type="ARBA" id="ARBA00004941"/>
    </source>
</evidence>
<dbReference type="NCBIfam" id="TIGR00838">
    <property type="entry name" value="argH"/>
    <property type="match status" value="1"/>
</dbReference>
<protein>
    <recommendedName>
        <fullName evidence="2 6">Argininosuccinate lyase</fullName>
        <shortName evidence="6">ASAL</shortName>
        <ecNumber evidence="2 6">4.3.2.1</ecNumber>
    </recommendedName>
    <alternativeName>
        <fullName evidence="6">Arginosuccinase</fullName>
    </alternativeName>
</protein>
<sequence length="464" mass="51620">MQTPSPQTWSQRFETALHPAIALFNASIGFDIQLIEYDLTGSEAHAKMLVKTEIISPEEGEAIVNGLETIRQEYRRGDFNPGVEAEDVHFAVERRLTELIGDVGKKLHTARSRNDQVGTDLRLYLRAQIEAIQGELRQYQQTLLSLAEDHVETLIPGYTHLQRAQPLSLAHHLLAYFDMAQRDWERLHDLQKRVNISPLGCGALAGTTFPIDRQYAAELLGFEKVYGNSLDGVSDRDFAIEFACAASLIMVHLSRLSEEMILWASEEFSFVTLNDSCSTGSSIMPQKKNPDVPELVRGKTGRVFGHLQGLLVMMKGLPLAYNKDLQEDKEAIFDTVNTVRGCVEAMTILLSEGVNFRVPRLRQAVNEDYSNATDVADYLATKGVPFREAYNLVGKVVKTSLAAGKLLRELTLEEWQAIHPAFEDDIYAAIAPQQVVSARNSYGGTGFDQVHQSIARANQALGEG</sequence>
<keyword evidence="10" id="KW-1185">Reference proteome</keyword>
<feature type="domain" description="Fumarate lyase N-terminal" evidence="7">
    <location>
        <begin position="12"/>
        <end position="305"/>
    </location>
</feature>
<evidence type="ECO:0000256" key="4">
    <source>
        <dbReference type="ARBA" id="ARBA00022605"/>
    </source>
</evidence>
<dbReference type="InterPro" id="IPR000362">
    <property type="entry name" value="Fumarate_lyase_fam"/>
</dbReference>
<dbReference type="RefSeq" id="WP_073609216.1">
    <property type="nucleotide sequence ID" value="NZ_MRCG01000011.1"/>
</dbReference>
<dbReference type="STRING" id="549789.NIES30_14855"/>
<dbReference type="GO" id="GO:0005829">
    <property type="term" value="C:cytosol"/>
    <property type="evidence" value="ECO:0007669"/>
    <property type="project" value="TreeGrafter"/>
</dbReference>
<dbReference type="Proteomes" id="UP000185557">
    <property type="component" value="Unassembled WGS sequence"/>
</dbReference>
<dbReference type="GO" id="GO:0004056">
    <property type="term" value="F:argininosuccinate lyase activity"/>
    <property type="evidence" value="ECO:0007669"/>
    <property type="project" value="UniProtKB-UniRule"/>
</dbReference>
<dbReference type="Gene3D" id="1.20.200.10">
    <property type="entry name" value="Fumarase/aspartase (Central domain)"/>
    <property type="match status" value="1"/>
</dbReference>
<comment type="pathway">
    <text evidence="1 6">Amino-acid biosynthesis; L-arginine biosynthesis; L-arginine from L-ornithine and carbamoyl phosphate: step 3/3.</text>
</comment>
<dbReference type="Pfam" id="PF14698">
    <property type="entry name" value="ASL_C2"/>
    <property type="match status" value="1"/>
</dbReference>
<dbReference type="EMBL" id="MRCG01000011">
    <property type="protein sequence ID" value="OKH46790.1"/>
    <property type="molecule type" value="Genomic_DNA"/>
</dbReference>
<comment type="similarity">
    <text evidence="6">Belongs to the lyase 1 family. Argininosuccinate lyase subfamily.</text>
</comment>
<proteinExistence type="inferred from homology"/>
<keyword evidence="4 6" id="KW-0028">Amino-acid biosynthesis</keyword>
<dbReference type="InterPro" id="IPR020557">
    <property type="entry name" value="Fumarate_lyase_CS"/>
</dbReference>
<dbReference type="PANTHER" id="PTHR43814">
    <property type="entry name" value="ARGININOSUCCINATE LYASE"/>
    <property type="match status" value="1"/>
</dbReference>
<keyword evidence="6" id="KW-0963">Cytoplasm</keyword>
<evidence type="ECO:0000259" key="8">
    <source>
        <dbReference type="Pfam" id="PF14698"/>
    </source>
</evidence>
<dbReference type="PRINTS" id="PR00145">
    <property type="entry name" value="ARGSUCLYASE"/>
</dbReference>
<dbReference type="InterPro" id="IPR008948">
    <property type="entry name" value="L-Aspartase-like"/>
</dbReference>
<dbReference type="PROSITE" id="PS00163">
    <property type="entry name" value="FUMARATE_LYASES"/>
    <property type="match status" value="1"/>
</dbReference>
<reference evidence="9 10" key="1">
    <citation type="submission" date="2016-11" db="EMBL/GenBank/DDBJ databases">
        <title>Draft Genome Sequences of Nine Cyanobacterial Strains from Diverse Habitats.</title>
        <authorList>
            <person name="Zhu T."/>
            <person name="Hou S."/>
            <person name="Lu X."/>
            <person name="Hess W.R."/>
        </authorList>
    </citation>
    <scope>NUCLEOTIDE SEQUENCE [LARGE SCALE GENOMIC DNA]</scope>
    <source>
        <strain evidence="9 10">NIES-30</strain>
    </source>
</reference>
<dbReference type="GO" id="GO:0042450">
    <property type="term" value="P:L-arginine biosynthetic process via ornithine"/>
    <property type="evidence" value="ECO:0007669"/>
    <property type="project" value="UniProtKB-UniRule"/>
</dbReference>
<evidence type="ECO:0000313" key="10">
    <source>
        <dbReference type="Proteomes" id="UP000185557"/>
    </source>
</evidence>
<evidence type="ECO:0000313" key="9">
    <source>
        <dbReference type="EMBL" id="OKH46790.1"/>
    </source>
</evidence>
<evidence type="ECO:0000256" key="2">
    <source>
        <dbReference type="ARBA" id="ARBA00012338"/>
    </source>
</evidence>
<feature type="domain" description="Argininosuccinate lyase C-terminal" evidence="8">
    <location>
        <begin position="369"/>
        <end position="436"/>
    </location>
</feature>